<protein>
    <submittedName>
        <fullName evidence="2">Uncharacterized protein</fullName>
    </submittedName>
</protein>
<evidence type="ECO:0000256" key="1">
    <source>
        <dbReference type="SAM" id="MobiDB-lite"/>
    </source>
</evidence>
<feature type="compositionally biased region" description="Basic and acidic residues" evidence="1">
    <location>
        <begin position="105"/>
        <end position="114"/>
    </location>
</feature>
<dbReference type="EMBL" id="BGZK01000407">
    <property type="protein sequence ID" value="GBP41887.1"/>
    <property type="molecule type" value="Genomic_DNA"/>
</dbReference>
<gene>
    <name evidence="2" type="ORF">EVAR_86857_1</name>
</gene>
<sequence length="161" mass="18574">MTAPENLMRGIESEDAEMIDEPIVYAKEEEEQSVDFNASLDLVDIKNNINPEDERVNYRREVNLTAEPQQRRIETTTEVYAEESPTTFLDANEEIVERLEAAKKKQVEMNDQKNTKTSIYPTTATESYENGDDRQRETHEDNNTSNYIDTTASKNEMKVSL</sequence>
<comment type="caution">
    <text evidence="2">The sequence shown here is derived from an EMBL/GenBank/DDBJ whole genome shotgun (WGS) entry which is preliminary data.</text>
</comment>
<name>A0A4C1VVK9_EUMVA</name>
<reference evidence="2 3" key="1">
    <citation type="journal article" date="2019" name="Commun. Biol.">
        <title>The bagworm genome reveals a unique fibroin gene that provides high tensile strength.</title>
        <authorList>
            <person name="Kono N."/>
            <person name="Nakamura H."/>
            <person name="Ohtoshi R."/>
            <person name="Tomita M."/>
            <person name="Numata K."/>
            <person name="Arakawa K."/>
        </authorList>
    </citation>
    <scope>NUCLEOTIDE SEQUENCE [LARGE SCALE GENOMIC DNA]</scope>
</reference>
<proteinExistence type="predicted"/>
<feature type="compositionally biased region" description="Basic and acidic residues" evidence="1">
    <location>
        <begin position="131"/>
        <end position="142"/>
    </location>
</feature>
<feature type="region of interest" description="Disordered" evidence="1">
    <location>
        <begin position="105"/>
        <end position="161"/>
    </location>
</feature>
<dbReference type="Proteomes" id="UP000299102">
    <property type="component" value="Unassembled WGS sequence"/>
</dbReference>
<evidence type="ECO:0000313" key="2">
    <source>
        <dbReference type="EMBL" id="GBP41887.1"/>
    </source>
</evidence>
<feature type="compositionally biased region" description="Polar residues" evidence="1">
    <location>
        <begin position="115"/>
        <end position="128"/>
    </location>
</feature>
<organism evidence="2 3">
    <name type="scientific">Eumeta variegata</name>
    <name type="common">Bagworm moth</name>
    <name type="synonym">Eumeta japonica</name>
    <dbReference type="NCBI Taxonomy" id="151549"/>
    <lineage>
        <taxon>Eukaryota</taxon>
        <taxon>Metazoa</taxon>
        <taxon>Ecdysozoa</taxon>
        <taxon>Arthropoda</taxon>
        <taxon>Hexapoda</taxon>
        <taxon>Insecta</taxon>
        <taxon>Pterygota</taxon>
        <taxon>Neoptera</taxon>
        <taxon>Endopterygota</taxon>
        <taxon>Lepidoptera</taxon>
        <taxon>Glossata</taxon>
        <taxon>Ditrysia</taxon>
        <taxon>Tineoidea</taxon>
        <taxon>Psychidae</taxon>
        <taxon>Oiketicinae</taxon>
        <taxon>Eumeta</taxon>
    </lineage>
</organism>
<dbReference type="AlphaFoldDB" id="A0A4C1VVK9"/>
<accession>A0A4C1VVK9</accession>
<evidence type="ECO:0000313" key="3">
    <source>
        <dbReference type="Proteomes" id="UP000299102"/>
    </source>
</evidence>
<feature type="compositionally biased region" description="Polar residues" evidence="1">
    <location>
        <begin position="143"/>
        <end position="154"/>
    </location>
</feature>
<keyword evidence="3" id="KW-1185">Reference proteome</keyword>